<keyword evidence="7" id="KW-0503">Monooxygenase</keyword>
<keyword evidence="5" id="KW-0521">NADP</keyword>
<evidence type="ECO:0000256" key="1">
    <source>
        <dbReference type="ARBA" id="ARBA00001974"/>
    </source>
</evidence>
<accession>A0A437M938</accession>
<dbReference type="InterPro" id="IPR050775">
    <property type="entry name" value="FAD-binding_Monooxygenases"/>
</dbReference>
<comment type="caution">
    <text evidence="8">The sequence shown here is derived from an EMBL/GenBank/DDBJ whole genome shotgun (WGS) entry which is preliminary data.</text>
</comment>
<reference evidence="8 9" key="1">
    <citation type="submission" date="2019-01" db="EMBL/GenBank/DDBJ databases">
        <authorList>
            <person name="Chen W.-M."/>
        </authorList>
    </citation>
    <scope>NUCLEOTIDE SEQUENCE [LARGE SCALE GENOMIC DNA]</scope>
    <source>
        <strain evidence="8 9">CCP-7</strain>
    </source>
</reference>
<evidence type="ECO:0000313" key="8">
    <source>
        <dbReference type="EMBL" id="RVT94169.1"/>
    </source>
</evidence>
<dbReference type="PANTHER" id="PTHR43098:SF4">
    <property type="entry name" value="BLR3857 PROTEIN"/>
    <property type="match status" value="1"/>
</dbReference>
<evidence type="ECO:0000256" key="4">
    <source>
        <dbReference type="ARBA" id="ARBA00022827"/>
    </source>
</evidence>
<dbReference type="FunFam" id="3.50.50.60:FF:000341">
    <property type="entry name" value="Baeyer-Villiger monooxygenase"/>
    <property type="match status" value="1"/>
</dbReference>
<dbReference type="Gene3D" id="3.50.50.60">
    <property type="entry name" value="FAD/NAD(P)-binding domain"/>
    <property type="match status" value="2"/>
</dbReference>
<sequence length="600" mass="66730">MADQDNLGFSPEALKERYRIEREKRLRPDGNAQFHDLSGEFAHFDADPYAEPGFTRDPITRETETLIVGGGFGGMFAGARLHQAGIDDYLIVEKAGDFGGTWYWNRYPGAACDVEAYIYMPMLEELGVMPTERYAKGPEIFAHCQRIGHHFDLYSHALFQTRITSAIWDDKSNRWSIETDRGDKIAARFLIIAGGMLHKAKLPNLPGLNSFEGHAFHTGRWDYEYTGGTPLTALDKLGDKRVAVIGTGATSIQVVPPVGRAAKHLYVFQRTPSSVSRRDNRPTDPAWWNSLKPGWQAERIANFGAIVSGVKTEEDMIQDGWTWAYSDEAQDYANDPVGAFERRQIADYGKMEAVRNRCDEIVEDKATAEALKPWYNLHCKRPCFHDEYLQTFNRPNVTLVDTGGKGVERITPKGVVVDGKEYEVDCIIFASGYELTTEYTGRMGFNPVGRGGVSLKDAWSEGAETLFGLHARGFPNMMMYSTVQGGFSVNVPQVLIEQSAHTAHVIKHALENDVEVVEPTEQAQNDWLQVILSHVMARATIMAECTPGAYNNEGAADIKMAKNAAFMGGTPAFIEILKDWREKGDLAGLELHKGKAAAEA</sequence>
<name>A0A437M938_9SPHN</name>
<keyword evidence="4" id="KW-0274">FAD</keyword>
<dbReference type="SUPFAM" id="SSF51905">
    <property type="entry name" value="FAD/NAD(P)-binding domain"/>
    <property type="match status" value="1"/>
</dbReference>
<proteinExistence type="inferred from homology"/>
<evidence type="ECO:0000256" key="5">
    <source>
        <dbReference type="ARBA" id="ARBA00022857"/>
    </source>
</evidence>
<organism evidence="8 9">
    <name type="scientific">Sphingomonas crocodyli</name>
    <dbReference type="NCBI Taxonomy" id="1979270"/>
    <lineage>
        <taxon>Bacteria</taxon>
        <taxon>Pseudomonadati</taxon>
        <taxon>Pseudomonadota</taxon>
        <taxon>Alphaproteobacteria</taxon>
        <taxon>Sphingomonadales</taxon>
        <taxon>Sphingomonadaceae</taxon>
        <taxon>Sphingomonas</taxon>
    </lineage>
</organism>
<dbReference type="EMBL" id="SACN01000001">
    <property type="protein sequence ID" value="RVT94169.1"/>
    <property type="molecule type" value="Genomic_DNA"/>
</dbReference>
<dbReference type="Proteomes" id="UP000282971">
    <property type="component" value="Unassembled WGS sequence"/>
</dbReference>
<gene>
    <name evidence="8" type="ORF">EOD43_10040</name>
</gene>
<dbReference type="PANTHER" id="PTHR43098">
    <property type="entry name" value="L-ORNITHINE N(5)-MONOOXYGENASE-RELATED"/>
    <property type="match status" value="1"/>
</dbReference>
<dbReference type="Pfam" id="PF13738">
    <property type="entry name" value="Pyr_redox_3"/>
    <property type="match status" value="1"/>
</dbReference>
<evidence type="ECO:0000256" key="2">
    <source>
        <dbReference type="ARBA" id="ARBA00010139"/>
    </source>
</evidence>
<evidence type="ECO:0000313" key="9">
    <source>
        <dbReference type="Proteomes" id="UP000282971"/>
    </source>
</evidence>
<evidence type="ECO:0000256" key="3">
    <source>
        <dbReference type="ARBA" id="ARBA00022630"/>
    </source>
</evidence>
<dbReference type="RefSeq" id="WP_127743401.1">
    <property type="nucleotide sequence ID" value="NZ_SACN01000001.1"/>
</dbReference>
<comment type="cofactor">
    <cofactor evidence="1">
        <name>FAD</name>
        <dbReference type="ChEBI" id="CHEBI:57692"/>
    </cofactor>
</comment>
<dbReference type="GO" id="GO:0004497">
    <property type="term" value="F:monooxygenase activity"/>
    <property type="evidence" value="ECO:0007669"/>
    <property type="project" value="UniProtKB-KW"/>
</dbReference>
<keyword evidence="6" id="KW-0560">Oxidoreductase</keyword>
<dbReference type="InterPro" id="IPR036188">
    <property type="entry name" value="FAD/NAD-bd_sf"/>
</dbReference>
<protein>
    <submittedName>
        <fullName evidence="8">NAD(P)/FAD-dependent oxidoreductase</fullName>
    </submittedName>
</protein>
<comment type="similarity">
    <text evidence="2">Belongs to the FAD-binding monooxygenase family.</text>
</comment>
<evidence type="ECO:0000256" key="7">
    <source>
        <dbReference type="ARBA" id="ARBA00023033"/>
    </source>
</evidence>
<keyword evidence="9" id="KW-1185">Reference proteome</keyword>
<evidence type="ECO:0000256" key="6">
    <source>
        <dbReference type="ARBA" id="ARBA00023002"/>
    </source>
</evidence>
<dbReference type="AlphaFoldDB" id="A0A437M938"/>
<dbReference type="OrthoDB" id="312624at2"/>
<keyword evidence="3" id="KW-0285">Flavoprotein</keyword>